<dbReference type="PANTHER" id="PTHR38479">
    <property type="entry name" value="LMO0824 PROTEIN"/>
    <property type="match status" value="1"/>
</dbReference>
<dbReference type="PANTHER" id="PTHR38479:SF2">
    <property type="entry name" value="WINGED HELIX DNA-BINDING DOMAIN-CONTAINING PROTEIN"/>
    <property type="match status" value="1"/>
</dbReference>
<sequence length="453" mass="51112">MDMPPVVSDRALNRALLQRQWLLEKVDATAENAVDHLIGLQAQLGDPPYYQLWSRLREFSPQDLSSLLLERKVVRIVTMRGTIHLVRAADCFPLRDLTQVIMDREVASGSRKQVVEQVNPTLIAREGQRILRGGPRSSVEIGERLAQRWPAFRPNHLVSVLRNVLPLVQTPPRGVWGQGGALTYAHAAQWLGMKAQAVADPQGTIRRYLRAFGPATVLDYQKWCGLSKQREHFERLRPQLITYTDAVGKELFDIPNAPVPAEDMEVPLIKIIGPFDNLVLSHARRDRIMDQRAWERLATPNGQFPGMFLRDGMLAGVWFIDRKNTAATIRFELFHNLSTYERDLLEHEGEELLRFAAPDSQQRHVTFVPDGSLSGPGPYSHRHSTPWVRPSASVLVRANPTTLRPLIPVTVDPISSGWARPGKSKTPSSVCRMAWVGVFPTVQPLALMWETLE</sequence>
<dbReference type="KEGG" id="nav:JQS30_09680"/>
<reference evidence="1" key="1">
    <citation type="submission" date="2021-02" db="EMBL/GenBank/DDBJ databases">
        <title>Natronoglycomyces albus gen. nov., sp. nov, a haloalkaliphilic actinobacterium from a soda solonchak soil.</title>
        <authorList>
            <person name="Sorokin D.Y."/>
            <person name="Khijniak T.V."/>
            <person name="Zakharycheva A.P."/>
            <person name="Boueva O.V."/>
            <person name="Ariskina E.V."/>
            <person name="Hahnke R.L."/>
            <person name="Bunk B."/>
            <person name="Sproer C."/>
            <person name="Schumann P."/>
            <person name="Evtushenko L.I."/>
            <person name="Kublanov I.V."/>
        </authorList>
    </citation>
    <scope>NUCLEOTIDE SEQUENCE</scope>
    <source>
        <strain evidence="1">DSM 106290</strain>
    </source>
</reference>
<proteinExistence type="predicted"/>
<gene>
    <name evidence="1" type="ORF">JQS30_09680</name>
</gene>
<dbReference type="EMBL" id="CP070496">
    <property type="protein sequence ID" value="QSB04088.1"/>
    <property type="molecule type" value="Genomic_DNA"/>
</dbReference>
<dbReference type="InterPro" id="IPR009351">
    <property type="entry name" value="AlkZ-like"/>
</dbReference>
<organism evidence="1 2">
    <name type="scientific">Natronoglycomyces albus</name>
    <dbReference type="NCBI Taxonomy" id="2811108"/>
    <lineage>
        <taxon>Bacteria</taxon>
        <taxon>Bacillati</taxon>
        <taxon>Actinomycetota</taxon>
        <taxon>Actinomycetes</taxon>
        <taxon>Glycomycetales</taxon>
        <taxon>Glycomycetaceae</taxon>
        <taxon>Natronoglycomyces</taxon>
    </lineage>
</organism>
<accession>A0A895XR69</accession>
<keyword evidence="2" id="KW-1185">Reference proteome</keyword>
<dbReference type="AlphaFoldDB" id="A0A895XR69"/>
<evidence type="ECO:0000313" key="1">
    <source>
        <dbReference type="EMBL" id="QSB04088.1"/>
    </source>
</evidence>
<evidence type="ECO:0000313" key="2">
    <source>
        <dbReference type="Proteomes" id="UP000662939"/>
    </source>
</evidence>
<dbReference type="Proteomes" id="UP000662939">
    <property type="component" value="Chromosome"/>
</dbReference>
<name>A0A895XR69_9ACTN</name>
<dbReference type="Pfam" id="PF06224">
    <property type="entry name" value="AlkZ-like"/>
    <property type="match status" value="1"/>
</dbReference>
<protein>
    <submittedName>
        <fullName evidence="1">AlkZ family DNA glycosylase</fullName>
    </submittedName>
</protein>